<keyword evidence="2" id="KW-1185">Reference proteome</keyword>
<dbReference type="EMBL" id="JBHMEC010000002">
    <property type="protein sequence ID" value="MFB9148271.1"/>
    <property type="molecule type" value="Genomic_DNA"/>
</dbReference>
<protein>
    <submittedName>
        <fullName evidence="1">Uncharacterized protein</fullName>
    </submittedName>
</protein>
<sequence length="283" mass="32284">MTTPTDAPAALDDAAIDRRIDFHPDIQVMEADFSGLHFKDSATVNRVYDRLEARIGATGEDLWFFLVNLNGTRIDPAAWVAYSRRGRALNYAHSMGSVRFDASDETRRQIERAADTETFDPNLCLTRDAALERLAGFPSTRRKRVVRAPSHSAEEIAVRIRFDPDQAIMDVDFSDFTFHHRRDVDHVYDHIEARIRDTDRKWFFLVNLNGCQILPAAWVRYAHRGKRLNIAASLGSARYAAGSETEQDIRLRAQSEGFRPNIRNTRQEALDLIAEMRADLLHG</sequence>
<evidence type="ECO:0000313" key="1">
    <source>
        <dbReference type="EMBL" id="MFB9148271.1"/>
    </source>
</evidence>
<name>A0ABV5HWQ3_9RHOB</name>
<organism evidence="1 2">
    <name type="scientific">Roseovarius ramblicola</name>
    <dbReference type="NCBI Taxonomy" id="2022336"/>
    <lineage>
        <taxon>Bacteria</taxon>
        <taxon>Pseudomonadati</taxon>
        <taxon>Pseudomonadota</taxon>
        <taxon>Alphaproteobacteria</taxon>
        <taxon>Rhodobacterales</taxon>
        <taxon>Roseobacteraceae</taxon>
        <taxon>Roseovarius</taxon>
    </lineage>
</organism>
<dbReference type="RefSeq" id="WP_377066030.1">
    <property type="nucleotide sequence ID" value="NZ_JBHMEC010000002.1"/>
</dbReference>
<accession>A0ABV5HWQ3</accession>
<dbReference type="Proteomes" id="UP001589670">
    <property type="component" value="Unassembled WGS sequence"/>
</dbReference>
<reference evidence="1 2" key="1">
    <citation type="submission" date="2024-09" db="EMBL/GenBank/DDBJ databases">
        <authorList>
            <person name="Sun Q."/>
            <person name="Mori K."/>
        </authorList>
    </citation>
    <scope>NUCLEOTIDE SEQUENCE [LARGE SCALE GENOMIC DNA]</scope>
    <source>
        <strain evidence="1 2">CECT 9424</strain>
    </source>
</reference>
<gene>
    <name evidence="1" type="ORF">ACFFU4_00730</name>
</gene>
<evidence type="ECO:0000313" key="2">
    <source>
        <dbReference type="Proteomes" id="UP001589670"/>
    </source>
</evidence>
<proteinExistence type="predicted"/>
<comment type="caution">
    <text evidence="1">The sequence shown here is derived from an EMBL/GenBank/DDBJ whole genome shotgun (WGS) entry which is preliminary data.</text>
</comment>